<sequence>MSSSLADRMKLMLSTGEDADVHFLVGQEDANEFIQAHKVILKRASDVFGAMFRFDAKKEKTENISAESLVVIPDIEAKAFKVMLSFIYAEDLSELNGDNVMAVLFAANKYNISLLVKACLDFPINELSDVFLAYKQARLLNKKNFARRCMDYIEQNVETLIKSESFLQIDQNLLCEIFDHNMLVIINEFELWKAALRWADEKCRQNAIECSAENRRSALGPALFKIRFPLISRREFSQNIVPSGVLTMEEFVGIYQFHCHPNFSGVSGFYPLQFSSRGRISDRKKGRLMLDIEKFSEFAQLPVGSCKRYLEDYVYIGGLPWIIMAKINTQIESTEKWMDFFLWCNGPKQDEHWNCKCSATLRIVSRNSVTEDLIGKLDDCVFNNKSRLEGFHFFTTCEHLMDPDKGFYDKDEDKVTMSIEVAVKEQKGTKRKLSDE</sequence>
<dbReference type="Proteomes" id="UP001620645">
    <property type="component" value="Unassembled WGS sequence"/>
</dbReference>
<keyword evidence="4" id="KW-1185">Reference proteome</keyword>
<evidence type="ECO:0000313" key="4">
    <source>
        <dbReference type="Proteomes" id="UP001620645"/>
    </source>
</evidence>
<dbReference type="PANTHER" id="PTHR45774">
    <property type="entry name" value="BTB/POZ DOMAIN-CONTAINING"/>
    <property type="match status" value="1"/>
</dbReference>
<dbReference type="InterPro" id="IPR011705">
    <property type="entry name" value="BACK"/>
</dbReference>
<dbReference type="Pfam" id="PF07707">
    <property type="entry name" value="BACK"/>
    <property type="match status" value="1"/>
</dbReference>
<feature type="domain" description="MATH" evidence="2">
    <location>
        <begin position="285"/>
        <end position="419"/>
    </location>
</feature>
<accession>A0ABD2HTM4</accession>
<name>A0ABD2HTM4_HETSC</name>
<reference evidence="3 4" key="1">
    <citation type="submission" date="2024-10" db="EMBL/GenBank/DDBJ databases">
        <authorList>
            <person name="Kim D."/>
        </authorList>
    </citation>
    <scope>NUCLEOTIDE SEQUENCE [LARGE SCALE GENOMIC DNA]</scope>
    <source>
        <strain evidence="3">Taebaek</strain>
    </source>
</reference>
<evidence type="ECO:0000259" key="2">
    <source>
        <dbReference type="PROSITE" id="PS50144"/>
    </source>
</evidence>
<dbReference type="SUPFAM" id="SSF49599">
    <property type="entry name" value="TRAF domain-like"/>
    <property type="match status" value="1"/>
</dbReference>
<dbReference type="Gene3D" id="2.60.210.10">
    <property type="entry name" value="Apoptosis, Tumor Necrosis Factor Receptor Associated Protein 2, Chain A"/>
    <property type="match status" value="1"/>
</dbReference>
<protein>
    <recommendedName>
        <fullName evidence="5">BTB domain-containing protein</fullName>
    </recommendedName>
</protein>
<comment type="caution">
    <text evidence="3">The sequence shown here is derived from an EMBL/GenBank/DDBJ whole genome shotgun (WGS) entry which is preliminary data.</text>
</comment>
<dbReference type="SMART" id="SM00875">
    <property type="entry name" value="BACK"/>
    <property type="match status" value="1"/>
</dbReference>
<evidence type="ECO:0000313" key="3">
    <source>
        <dbReference type="EMBL" id="KAL3071152.1"/>
    </source>
</evidence>
<dbReference type="InterPro" id="IPR008974">
    <property type="entry name" value="TRAF-like"/>
</dbReference>
<proteinExistence type="predicted"/>
<dbReference type="PANTHER" id="PTHR45774:SF3">
    <property type="entry name" value="BTB (POZ) DOMAIN-CONTAINING 2B-RELATED"/>
    <property type="match status" value="1"/>
</dbReference>
<dbReference type="PROSITE" id="PS50144">
    <property type="entry name" value="MATH"/>
    <property type="match status" value="1"/>
</dbReference>
<dbReference type="InterPro" id="IPR002083">
    <property type="entry name" value="MATH/TRAF_dom"/>
</dbReference>
<organism evidence="3 4">
    <name type="scientific">Heterodera schachtii</name>
    <name type="common">Sugarbeet cyst nematode worm</name>
    <name type="synonym">Tylenchus schachtii</name>
    <dbReference type="NCBI Taxonomy" id="97005"/>
    <lineage>
        <taxon>Eukaryota</taxon>
        <taxon>Metazoa</taxon>
        <taxon>Ecdysozoa</taxon>
        <taxon>Nematoda</taxon>
        <taxon>Chromadorea</taxon>
        <taxon>Rhabditida</taxon>
        <taxon>Tylenchina</taxon>
        <taxon>Tylenchomorpha</taxon>
        <taxon>Tylenchoidea</taxon>
        <taxon>Heteroderidae</taxon>
        <taxon>Heteroderinae</taxon>
        <taxon>Heterodera</taxon>
    </lineage>
</organism>
<dbReference type="InterPro" id="IPR011333">
    <property type="entry name" value="SKP1/BTB/POZ_sf"/>
</dbReference>
<dbReference type="SUPFAM" id="SSF54695">
    <property type="entry name" value="POZ domain"/>
    <property type="match status" value="1"/>
</dbReference>
<gene>
    <name evidence="3" type="ORF">niasHS_015392</name>
</gene>
<evidence type="ECO:0000259" key="1">
    <source>
        <dbReference type="PROSITE" id="PS50097"/>
    </source>
</evidence>
<dbReference type="InterPro" id="IPR000210">
    <property type="entry name" value="BTB/POZ_dom"/>
</dbReference>
<dbReference type="EMBL" id="JBICCN010000399">
    <property type="protein sequence ID" value="KAL3071152.1"/>
    <property type="molecule type" value="Genomic_DNA"/>
</dbReference>
<dbReference type="AlphaFoldDB" id="A0ABD2HTM4"/>
<dbReference type="Pfam" id="PF00651">
    <property type="entry name" value="BTB"/>
    <property type="match status" value="1"/>
</dbReference>
<dbReference type="PROSITE" id="PS50097">
    <property type="entry name" value="BTB"/>
    <property type="match status" value="1"/>
</dbReference>
<feature type="domain" description="BTB" evidence="1">
    <location>
        <begin position="19"/>
        <end position="96"/>
    </location>
</feature>
<dbReference type="SMART" id="SM00225">
    <property type="entry name" value="BTB"/>
    <property type="match status" value="1"/>
</dbReference>
<dbReference type="Gene3D" id="1.25.40.420">
    <property type="match status" value="1"/>
</dbReference>
<dbReference type="Gene3D" id="3.30.710.10">
    <property type="entry name" value="Potassium Channel Kv1.1, Chain A"/>
    <property type="match status" value="1"/>
</dbReference>
<dbReference type="Pfam" id="PF22486">
    <property type="entry name" value="MATH_2"/>
    <property type="match status" value="1"/>
</dbReference>
<evidence type="ECO:0008006" key="5">
    <source>
        <dbReference type="Google" id="ProtNLM"/>
    </source>
</evidence>